<evidence type="ECO:0000256" key="1">
    <source>
        <dbReference type="ARBA" id="ARBA00001957"/>
    </source>
</evidence>
<dbReference type="InterPro" id="IPR001242">
    <property type="entry name" value="Condensation_dom"/>
</dbReference>
<keyword evidence="5" id="KW-0045">Antibiotic biosynthesis</keyword>
<dbReference type="EMBL" id="CZAW01000052">
    <property type="protein sequence ID" value="CUP97872.1"/>
    <property type="molecule type" value="Genomic_DNA"/>
</dbReference>
<dbReference type="InterPro" id="IPR006162">
    <property type="entry name" value="Ppantetheine_attach_site"/>
</dbReference>
<name>A0A174SJL8_9FIRM</name>
<evidence type="ECO:0000313" key="7">
    <source>
        <dbReference type="EMBL" id="CUP97872.1"/>
    </source>
</evidence>
<dbReference type="InterPro" id="IPR042099">
    <property type="entry name" value="ANL_N_sf"/>
</dbReference>
<dbReference type="GO" id="GO:0031177">
    <property type="term" value="F:phosphopantetheine binding"/>
    <property type="evidence" value="ECO:0007669"/>
    <property type="project" value="TreeGrafter"/>
</dbReference>
<dbReference type="OrthoDB" id="9778383at2"/>
<dbReference type="NCBIfam" id="NF003417">
    <property type="entry name" value="PRK04813.1"/>
    <property type="match status" value="3"/>
</dbReference>
<evidence type="ECO:0000256" key="3">
    <source>
        <dbReference type="ARBA" id="ARBA00022553"/>
    </source>
</evidence>
<evidence type="ECO:0000313" key="8">
    <source>
        <dbReference type="Proteomes" id="UP000095712"/>
    </source>
</evidence>
<dbReference type="SUPFAM" id="SSF52777">
    <property type="entry name" value="CoA-dependent acyltransferases"/>
    <property type="match status" value="4"/>
</dbReference>
<dbReference type="PANTHER" id="PTHR45527:SF10">
    <property type="entry name" value="PYOCHELIN SYNTHASE PCHF"/>
    <property type="match status" value="1"/>
</dbReference>
<dbReference type="SUPFAM" id="SSF47336">
    <property type="entry name" value="ACP-like"/>
    <property type="match status" value="2"/>
</dbReference>
<feature type="domain" description="Carrier" evidence="6">
    <location>
        <begin position="2493"/>
        <end position="2567"/>
    </location>
</feature>
<dbReference type="PROSITE" id="PS00012">
    <property type="entry name" value="PHOSPHOPANTETHEINE"/>
    <property type="match status" value="1"/>
</dbReference>
<accession>A0A174SJL8</accession>
<dbReference type="Pfam" id="PF08242">
    <property type="entry name" value="Methyltransf_12"/>
    <property type="match status" value="1"/>
</dbReference>
<dbReference type="InterPro" id="IPR023213">
    <property type="entry name" value="CAT-like_dom_sf"/>
</dbReference>
<dbReference type="RefSeq" id="WP_055153167.1">
    <property type="nucleotide sequence ID" value="NZ_CZAW01000052.1"/>
</dbReference>
<gene>
    <name evidence="7" type="primary">mbtB_2</name>
    <name evidence="7" type="ORF">ERS852523_03488</name>
</gene>
<evidence type="ECO:0000256" key="4">
    <source>
        <dbReference type="ARBA" id="ARBA00022598"/>
    </source>
</evidence>
<evidence type="ECO:0000256" key="2">
    <source>
        <dbReference type="ARBA" id="ARBA00022450"/>
    </source>
</evidence>
<dbReference type="InterPro" id="IPR029063">
    <property type="entry name" value="SAM-dependent_MTases_sf"/>
</dbReference>
<evidence type="ECO:0000259" key="6">
    <source>
        <dbReference type="PROSITE" id="PS50075"/>
    </source>
</evidence>
<sequence length="2577" mass="295408">MFNKKMSKDDFIRELNCFFKTNIIDEKTNFLEIGISSLQIMRLINNLSKSGVKVAFGELMEKPATLEWFQIIKSHQLNMNIEPDFNLEIPLNMPFDLTEVQQSYLVGRKNEQVLGGVGCHFYCEFKSAYLDINKLQNAWEKLLDIHPMLRAKFSMDDKQMICDTSPNREIKVYDLRDKSNKEQKMFIDEIRERLSKQVMNVNAGEVVELHVSCLNDDNSLIHFGIDLLVADLHSLRIIFRDLSDLYSERKTKYVKDNFYAYLKWKNEVSKSSKAADQKYWNQKIQLLPEYPRIPMLIEPQNLKINQIGKVKYVLSLQMWDNLKKICSTKGVSPSMFFLTCYALVLDKWSSNSSFIINMPLFNRKSDGIEVSNIVADFTDVLLVDVDCSEELTFYKQLLKIQKSFIENSKHTDYSGVNVQKDLLKERGNGELIAPVVFSCNYGEPLLTDNFIFDFGNISNIITQTPQVILDFQIIELQDGLLLTWDFSEGLFPKNMIQEMFSELIKMVHNFNKDIWDKQISTFSIPKRYLINDVSSKLLHQSLFDFSKESESRIAVIDAANGKKITYADLSNSALRIAASLVEQGVEPGDMIAIMLPRSIEQIVAIYGVLYAGAAYVPISMAQPKMRTQVMLKKANIKILITLNNAVEEYKDVVSCLDIYSCNNVKPLCEPVVIDNLYPAYAIFTSGSTGTPKAVLVSHRSAMNTILDINSKYNINRSDGIFAISNVTFDLSVYDIFGMASAGGHVVLVPQDEVFNPTAWIEYINEYKVSIWNSVPALFDMLLSTIETNKKRLSLRRVLLSGDWVSLDIPERLSRAMPKAKLTVLGGATEAAIWSNYFDVQFPIPKEWKSIPYGYPLKNQFYRIVDRKNRDCPAWVEGELWIGGVGVGEKYINDEKQTEEHFIEEASMRWYKTGDIGKFWDNGVIEFLGRKDFQVKINGHRIECGEIEAQLREMTEVSDAVVMPVSVGGGKILVAFINYIFSAPNQQMCLLQNDKRIKIQSFLEERLIDYMIPTNFVEVSRIPLSENGKVNRKKLLEDYMRVIGTQKYDDNTQMCDGEKRLAAIWKQVLNLENIGLEDNYFRVGGDSLVAVKLAIKVQEAFGINFKLTDIYMYPTIKSQYKKVQRAITDGCELDSEHKAVLPAIESHFDKMYEEFPLTDIQQAYWLGRKDIYSYGNITTHYYFELDCSNLDIKKAEDSFNSLIMRHPMMRAVLCENGQKQRILRNVPKYVIEIEKLSKMCDSDKNIRLMEVRENYAHKYFLPEKWPLFEIKISELSNTTQRVHICFDNIIFDGRSIFIILNEWKRIYDGRSAELKELQVLFRDYVLNLPRLRGEKVYCEDLEYWRNKLDSIYAAPELPLVNKAETSEGHFKHREITLDPSTWNNIEKIAKDKGLTLPAILLTAYAEIIGRWSKKQKFTINITRFNRLPLHEQINDIVGDFTTLTFLSIDLSNGDTFYDRCIAVQKQLWNDIGHSMVCGVEVLRQMKQSSVSRDLEVMPIVFTSSLGLDEIGNNSAEWLGKRVYSSSETPQVWIDYQILKQKSGTTIIWDSLDSIFPENLIADMFEAHAELIERIANDVNVWNSDSYSTVKINYAEQRLKANETSNEVSSLTLLEMFDRQVAQNSTNIAVITSNEQLTYEQLSARADIIVQQLLEYPKTKITAIILEKGWEQLAAIIAIYRTGEAYLPIAPDTPLERVKIILEEGKVEKIVTNKKIADNLQLVNYHVIDCSNIHKKGGANIDFKHELRPDNLAYVIYTSGSTGKPKGVMIDHRGAVNTILDINQKYGVLASDRVFSLSNLNFDLSVYDIFGILGVGGAVILPKDIDRQNPEVWIEMVEKYNVTVWNTVPAFMQMLVETLRSRNMVLNSIRLALLSGDWIPTNLPGKINTQLPNAEIVSLGGATEASIWSIYYDIREVKQWWTSIPYGKPLSNQRFYVLNDLLCDCPEFVIGELYIGGIGLALGYFNDEELTEKKFIVHPASKERIYRTGDLGYYLPDGNIQFIGREDGQIKINGYRIELGEIENALKSIPGISTAVATVVDDEGGKCIVGFATTDNSAESEIFIRRDFFHTEDNICLQDEIEEVYISEKDDDSIRNYMVLLDDICAELMMEVINKMNIFESMALTLTDILKKAAIIDGYQELFVKWIDILVQAGYLELVDGYYAPCIPKEVENKVEHATSIGQDELNKLRVRLLNHIHTYIRLFAGTTSAMDLLLDDSFILPGNLADFNILEENNMKAITKLVKVISKKGNHQITVAEIGSRISNLFPSILADIADLDTYYYLDESRTYMNKTRDMVDKNIEFIKFDTNSSLSIQDVKEYQMDVVVANNTLHRAKNVNNVLENIARILKPGGYLIFNENVDESRLMYVTAAFFENGFTKYVDNRKGKTTPIMKETDWRMQLEKAGFEDIRIVSFNALKNGRQAIFIARTSLYQYEMDQERVKNYIRQRLPEYMMPRSVIHIEKVPLSGNGKVSHKELSQLYFRMHEKKADNIYEKPEDGLENEIAKIWKSILKQEKIGANDSFFLRGGDSLKAILCVNELKNIGIQISLRELYELQTIRKIAALKQDVNKEEDFMVGEI</sequence>
<dbReference type="InterPro" id="IPR010071">
    <property type="entry name" value="AA_adenyl_dom"/>
</dbReference>
<dbReference type="FunFam" id="3.30.300.30:FF:000015">
    <property type="entry name" value="Nonribosomal peptide synthase SidD"/>
    <property type="match status" value="1"/>
</dbReference>
<dbReference type="GO" id="GO:0016874">
    <property type="term" value="F:ligase activity"/>
    <property type="evidence" value="ECO:0007669"/>
    <property type="project" value="UniProtKB-KW"/>
</dbReference>
<dbReference type="PANTHER" id="PTHR45527">
    <property type="entry name" value="NONRIBOSOMAL PEPTIDE SYNTHETASE"/>
    <property type="match status" value="1"/>
</dbReference>
<dbReference type="SUPFAM" id="SSF53335">
    <property type="entry name" value="S-adenosyl-L-methionine-dependent methyltransferases"/>
    <property type="match status" value="1"/>
</dbReference>
<dbReference type="Gene3D" id="3.30.559.30">
    <property type="entry name" value="Nonribosomal peptide synthetase, condensation domain"/>
    <property type="match status" value="2"/>
</dbReference>
<evidence type="ECO:0000256" key="5">
    <source>
        <dbReference type="ARBA" id="ARBA00023194"/>
    </source>
</evidence>
<dbReference type="InterPro" id="IPR000873">
    <property type="entry name" value="AMP-dep_synth/lig_dom"/>
</dbReference>
<keyword evidence="2" id="KW-0596">Phosphopantetheine</keyword>
<dbReference type="PROSITE" id="PS00455">
    <property type="entry name" value="AMP_BINDING"/>
    <property type="match status" value="1"/>
</dbReference>
<dbReference type="NCBIfam" id="TIGR01733">
    <property type="entry name" value="AA-adenyl-dom"/>
    <property type="match status" value="2"/>
</dbReference>
<dbReference type="PROSITE" id="PS50075">
    <property type="entry name" value="CARRIER"/>
    <property type="match status" value="2"/>
</dbReference>
<dbReference type="CDD" id="cd02440">
    <property type="entry name" value="AdoMet_MTases"/>
    <property type="match status" value="1"/>
</dbReference>
<dbReference type="Pfam" id="PF00668">
    <property type="entry name" value="Condensation"/>
    <property type="match status" value="2"/>
</dbReference>
<dbReference type="Gene3D" id="3.30.300.30">
    <property type="match status" value="2"/>
</dbReference>
<dbReference type="EC" id="6.3.2.-" evidence="7"/>
<keyword evidence="3" id="KW-0597">Phosphoprotein</keyword>
<dbReference type="InterPro" id="IPR020845">
    <property type="entry name" value="AMP-binding_CS"/>
</dbReference>
<feature type="domain" description="Carrier" evidence="6">
    <location>
        <begin position="1051"/>
        <end position="1126"/>
    </location>
</feature>
<dbReference type="SUPFAM" id="SSF56801">
    <property type="entry name" value="Acetyl-CoA synthetase-like"/>
    <property type="match status" value="2"/>
</dbReference>
<dbReference type="GO" id="GO:0005737">
    <property type="term" value="C:cytoplasm"/>
    <property type="evidence" value="ECO:0007669"/>
    <property type="project" value="TreeGrafter"/>
</dbReference>
<dbReference type="Pfam" id="PF00550">
    <property type="entry name" value="PP-binding"/>
    <property type="match status" value="2"/>
</dbReference>
<dbReference type="InterPro" id="IPR013217">
    <property type="entry name" value="Methyltransf_12"/>
</dbReference>
<dbReference type="GO" id="GO:0017000">
    <property type="term" value="P:antibiotic biosynthetic process"/>
    <property type="evidence" value="ECO:0007669"/>
    <property type="project" value="UniProtKB-KW"/>
</dbReference>
<dbReference type="Gene3D" id="3.40.50.150">
    <property type="entry name" value="Vaccinia Virus protein VP39"/>
    <property type="match status" value="1"/>
</dbReference>
<dbReference type="InterPro" id="IPR036736">
    <property type="entry name" value="ACP-like_sf"/>
</dbReference>
<dbReference type="Gene3D" id="3.30.559.10">
    <property type="entry name" value="Chloramphenicol acetyltransferase-like domain"/>
    <property type="match status" value="2"/>
</dbReference>
<dbReference type="Gene3D" id="3.40.50.12780">
    <property type="entry name" value="N-terminal domain of ligase-like"/>
    <property type="match status" value="2"/>
</dbReference>
<protein>
    <submittedName>
        <fullName evidence="7">Phenyloxazoline synthase MbtB</fullName>
        <ecNumber evidence="7">6.3.2.-</ecNumber>
    </submittedName>
</protein>
<dbReference type="GO" id="GO:0008610">
    <property type="term" value="P:lipid biosynthetic process"/>
    <property type="evidence" value="ECO:0007669"/>
    <property type="project" value="UniProtKB-ARBA"/>
</dbReference>
<dbReference type="Proteomes" id="UP000095712">
    <property type="component" value="Unassembled WGS sequence"/>
</dbReference>
<dbReference type="CDD" id="cd19535">
    <property type="entry name" value="Cyc_NRPS"/>
    <property type="match status" value="2"/>
</dbReference>
<proteinExistence type="predicted"/>
<dbReference type="GO" id="GO:0043041">
    <property type="term" value="P:amino acid activation for nonribosomal peptide biosynthetic process"/>
    <property type="evidence" value="ECO:0007669"/>
    <property type="project" value="TreeGrafter"/>
</dbReference>
<dbReference type="Gene3D" id="1.10.1200.10">
    <property type="entry name" value="ACP-like"/>
    <property type="match status" value="3"/>
</dbReference>
<dbReference type="InterPro" id="IPR057737">
    <property type="entry name" value="Condensation_MtbB-like"/>
</dbReference>
<dbReference type="InterPro" id="IPR045851">
    <property type="entry name" value="AMP-bd_C_sf"/>
</dbReference>
<reference evidence="7 8" key="1">
    <citation type="submission" date="2015-09" db="EMBL/GenBank/DDBJ databases">
        <authorList>
            <consortium name="Pathogen Informatics"/>
        </authorList>
    </citation>
    <scope>NUCLEOTIDE SEQUENCE [LARGE SCALE GENOMIC DNA]</scope>
    <source>
        <strain evidence="7 8">2789STDY5834911</strain>
    </source>
</reference>
<dbReference type="FunFam" id="3.30.559.10:FF:000023">
    <property type="entry name" value="Non-ribosomal peptide synthetase"/>
    <property type="match status" value="2"/>
</dbReference>
<keyword evidence="4 7" id="KW-0436">Ligase</keyword>
<comment type="cofactor">
    <cofactor evidence="1">
        <name>pantetheine 4'-phosphate</name>
        <dbReference type="ChEBI" id="CHEBI:47942"/>
    </cofactor>
</comment>
<dbReference type="Pfam" id="PF00501">
    <property type="entry name" value="AMP-binding"/>
    <property type="match status" value="2"/>
</dbReference>
<dbReference type="InterPro" id="IPR009081">
    <property type="entry name" value="PP-bd_ACP"/>
</dbReference>
<dbReference type="GO" id="GO:0009403">
    <property type="term" value="P:toxin biosynthetic process"/>
    <property type="evidence" value="ECO:0007669"/>
    <property type="project" value="UniProtKB-ARBA"/>
</dbReference>
<organism evidence="7 8">
    <name type="scientific">Blautia wexlerae</name>
    <dbReference type="NCBI Taxonomy" id="418240"/>
    <lineage>
        <taxon>Bacteria</taxon>
        <taxon>Bacillati</taxon>
        <taxon>Bacillota</taxon>
        <taxon>Clostridia</taxon>
        <taxon>Lachnospirales</taxon>
        <taxon>Lachnospiraceae</taxon>
        <taxon>Blautia</taxon>
    </lineage>
</organism>